<sequence>MFGSIFYNLWGALFAFSIYFFSTFLKPYTPLRIIIGSFVAGIIAFFVMYIVRFLIAYVLFTPEGDAEVGEGNHEENESDNREEDNQETPTANSTVEFQDENSEEIAQVVRTMMHREDDPQLNNA</sequence>
<protein>
    <submittedName>
        <fullName evidence="3">Uncharacterized protein</fullName>
    </submittedName>
</protein>
<evidence type="ECO:0000256" key="1">
    <source>
        <dbReference type="SAM" id="MobiDB-lite"/>
    </source>
</evidence>
<evidence type="ECO:0000313" key="4">
    <source>
        <dbReference type="Proteomes" id="UP000037326"/>
    </source>
</evidence>
<feature type="transmembrane region" description="Helical" evidence="2">
    <location>
        <begin position="6"/>
        <end position="25"/>
    </location>
</feature>
<keyword evidence="2" id="KW-1133">Transmembrane helix</keyword>
<keyword evidence="2" id="KW-0812">Transmembrane</keyword>
<accession>A0A0K9F634</accession>
<evidence type="ECO:0000256" key="2">
    <source>
        <dbReference type="SAM" id="Phobius"/>
    </source>
</evidence>
<dbReference type="Proteomes" id="UP000037326">
    <property type="component" value="Unassembled WGS sequence"/>
</dbReference>
<keyword evidence="2" id="KW-0472">Membrane</keyword>
<gene>
    <name evidence="3" type="ORF">ACZ11_20940</name>
</gene>
<feature type="transmembrane region" description="Helical" evidence="2">
    <location>
        <begin position="37"/>
        <end position="60"/>
    </location>
</feature>
<dbReference type="AlphaFoldDB" id="A0A0K9F634"/>
<dbReference type="PATRIC" id="fig|582475.4.peg.3280"/>
<dbReference type="EMBL" id="LFXJ01000010">
    <property type="protein sequence ID" value="KMY29561.1"/>
    <property type="molecule type" value="Genomic_DNA"/>
</dbReference>
<comment type="caution">
    <text evidence="3">The sequence shown here is derived from an EMBL/GenBank/DDBJ whole genome shotgun (WGS) entry which is preliminary data.</text>
</comment>
<feature type="compositionally biased region" description="Basic and acidic residues" evidence="1">
    <location>
        <begin position="70"/>
        <end position="79"/>
    </location>
</feature>
<feature type="region of interest" description="Disordered" evidence="1">
    <location>
        <begin position="68"/>
        <end position="102"/>
    </location>
</feature>
<evidence type="ECO:0000313" key="3">
    <source>
        <dbReference type="EMBL" id="KMY29561.1"/>
    </source>
</evidence>
<dbReference type="RefSeq" id="WP_049668462.1">
    <property type="nucleotide sequence ID" value="NZ_JBIVRT010000001.1"/>
</dbReference>
<name>A0A0K9F634_9BACI</name>
<organism evidence="3 4">
    <name type="scientific">Lysinibacillus xylanilyticus</name>
    <dbReference type="NCBI Taxonomy" id="582475"/>
    <lineage>
        <taxon>Bacteria</taxon>
        <taxon>Bacillati</taxon>
        <taxon>Bacillota</taxon>
        <taxon>Bacilli</taxon>
        <taxon>Bacillales</taxon>
        <taxon>Bacillaceae</taxon>
        <taxon>Lysinibacillus</taxon>
    </lineage>
</organism>
<proteinExistence type="predicted"/>
<dbReference type="OrthoDB" id="2456374at2"/>
<dbReference type="GeneID" id="96600679"/>
<reference evidence="4" key="1">
    <citation type="submission" date="2015-07" db="EMBL/GenBank/DDBJ databases">
        <authorList>
            <consortium name="Consortium for Microbial Forensics and Genomics (microFORGE)"/>
            <person name="Knight B.M."/>
            <person name="Roberts D.P."/>
            <person name="Lin D."/>
            <person name="Hari K."/>
            <person name="Fletcher J."/>
            <person name="Melcher U."/>
            <person name="Blagden T."/>
            <person name="Winegar R.A."/>
        </authorList>
    </citation>
    <scope>NUCLEOTIDE SEQUENCE [LARGE SCALE GENOMIC DNA]</scope>
    <source>
        <strain evidence="4">DSM 23493</strain>
    </source>
</reference>